<organism evidence="2">
    <name type="scientific">Spodoptera frugiperda</name>
    <name type="common">Fall armyworm</name>
    <dbReference type="NCBI Taxonomy" id="7108"/>
    <lineage>
        <taxon>Eukaryota</taxon>
        <taxon>Metazoa</taxon>
        <taxon>Ecdysozoa</taxon>
        <taxon>Arthropoda</taxon>
        <taxon>Hexapoda</taxon>
        <taxon>Insecta</taxon>
        <taxon>Pterygota</taxon>
        <taxon>Neoptera</taxon>
        <taxon>Endopterygota</taxon>
        <taxon>Lepidoptera</taxon>
        <taxon>Glossata</taxon>
        <taxon>Ditrysia</taxon>
        <taxon>Noctuoidea</taxon>
        <taxon>Noctuidae</taxon>
        <taxon>Amphipyrinae</taxon>
        <taxon>Spodoptera</taxon>
    </lineage>
</organism>
<gene>
    <name evidence="2" type="ORF">SFRICE_035756</name>
</gene>
<protein>
    <submittedName>
        <fullName evidence="2">SFRICE_035756</fullName>
    </submittedName>
</protein>
<feature type="transmembrane region" description="Helical" evidence="1">
    <location>
        <begin position="83"/>
        <end position="101"/>
    </location>
</feature>
<evidence type="ECO:0000313" key="2">
    <source>
        <dbReference type="EMBL" id="SOQ57239.1"/>
    </source>
</evidence>
<evidence type="ECO:0000256" key="1">
    <source>
        <dbReference type="SAM" id="Phobius"/>
    </source>
</evidence>
<sequence>MLSYKTDLLVTSIFNWSLIVVSLLILIYGVTSWCLIKKFRTFKNYAYINAILAAWLRILVTTVDKLSLFSKENAFNNTIFDFIFGYLMTVQWSWLVVSGAIKVSATALMGGGVVFEDYIRKLLIIKGLCIMSSVRMSKPWGREHPLKFSIAICLELRASARSTSSIVVSLLAYPRLHVK</sequence>
<keyword evidence="1" id="KW-1133">Transmembrane helix</keyword>
<accession>A0A2H1WVZ3</accession>
<proteinExistence type="predicted"/>
<dbReference type="AlphaFoldDB" id="A0A2H1WVZ3"/>
<reference evidence="2" key="1">
    <citation type="submission" date="2016-07" db="EMBL/GenBank/DDBJ databases">
        <authorList>
            <person name="Bretaudeau A."/>
        </authorList>
    </citation>
    <scope>NUCLEOTIDE SEQUENCE</scope>
    <source>
        <strain evidence="2">Rice</strain>
        <tissue evidence="2">Whole body</tissue>
    </source>
</reference>
<feature type="transmembrane region" description="Helical" evidence="1">
    <location>
        <begin position="13"/>
        <end position="36"/>
    </location>
</feature>
<dbReference type="EMBL" id="ODYU01011484">
    <property type="protein sequence ID" value="SOQ57239.1"/>
    <property type="molecule type" value="Genomic_DNA"/>
</dbReference>
<keyword evidence="1" id="KW-0812">Transmembrane</keyword>
<keyword evidence="1" id="KW-0472">Membrane</keyword>
<feature type="transmembrane region" description="Helical" evidence="1">
    <location>
        <begin position="45"/>
        <end position="63"/>
    </location>
</feature>
<name>A0A2H1WVZ3_SPOFR</name>